<feature type="compositionally biased region" description="Polar residues" evidence="1">
    <location>
        <begin position="9"/>
        <end position="27"/>
    </location>
</feature>
<gene>
    <name evidence="2" type="ORF">EJ03DRAFT_337355</name>
</gene>
<evidence type="ECO:0000313" key="2">
    <source>
        <dbReference type="EMBL" id="KAF2767789.1"/>
    </source>
</evidence>
<protein>
    <submittedName>
        <fullName evidence="2">Uncharacterized protein</fullName>
    </submittedName>
</protein>
<dbReference type="Proteomes" id="UP000799436">
    <property type="component" value="Unassembled WGS sequence"/>
</dbReference>
<dbReference type="EMBL" id="ML995851">
    <property type="protein sequence ID" value="KAF2767789.1"/>
    <property type="molecule type" value="Genomic_DNA"/>
</dbReference>
<sequence>MPSHHRANANAQVPSTERDSTPPTALTGNGIADDRATINNVHCLLAFMRAGEVTGQAAGAVIFTHVDQLLTSAYAASTRIRVPAALLQRLNYALLRTSVEHEAMAEGEASRDQPRGGRRARGPRSRRRVERDPGFQLEALEEAEAGTPLDQLGRTGRILHGLLGRAAGDFSALTAEEVDAGYEVLGELMCSSDESGGEEAEVRRAFRARWAMSDDAVRRRQEVREDGLEVIERVLGVYVPLTVEGRRLLGEMFVAPPEE</sequence>
<feature type="compositionally biased region" description="Basic residues" evidence="1">
    <location>
        <begin position="116"/>
        <end position="128"/>
    </location>
</feature>
<dbReference type="OrthoDB" id="10649723at2759"/>
<feature type="compositionally biased region" description="Basic and acidic residues" evidence="1">
    <location>
        <begin position="103"/>
        <end position="115"/>
    </location>
</feature>
<feature type="region of interest" description="Disordered" evidence="1">
    <location>
        <begin position="103"/>
        <end position="135"/>
    </location>
</feature>
<name>A0A6G1L5E0_9PEZI</name>
<accession>A0A6G1L5E0</accession>
<dbReference type="AlphaFoldDB" id="A0A6G1L5E0"/>
<organism evidence="2 3">
    <name type="scientific">Teratosphaeria nubilosa</name>
    <dbReference type="NCBI Taxonomy" id="161662"/>
    <lineage>
        <taxon>Eukaryota</taxon>
        <taxon>Fungi</taxon>
        <taxon>Dikarya</taxon>
        <taxon>Ascomycota</taxon>
        <taxon>Pezizomycotina</taxon>
        <taxon>Dothideomycetes</taxon>
        <taxon>Dothideomycetidae</taxon>
        <taxon>Mycosphaerellales</taxon>
        <taxon>Teratosphaeriaceae</taxon>
        <taxon>Teratosphaeria</taxon>
    </lineage>
</organism>
<feature type="region of interest" description="Disordered" evidence="1">
    <location>
        <begin position="1"/>
        <end position="31"/>
    </location>
</feature>
<evidence type="ECO:0000313" key="3">
    <source>
        <dbReference type="Proteomes" id="UP000799436"/>
    </source>
</evidence>
<evidence type="ECO:0000256" key="1">
    <source>
        <dbReference type="SAM" id="MobiDB-lite"/>
    </source>
</evidence>
<reference evidence="2" key="1">
    <citation type="journal article" date="2020" name="Stud. Mycol.">
        <title>101 Dothideomycetes genomes: a test case for predicting lifestyles and emergence of pathogens.</title>
        <authorList>
            <person name="Haridas S."/>
            <person name="Albert R."/>
            <person name="Binder M."/>
            <person name="Bloem J."/>
            <person name="Labutti K."/>
            <person name="Salamov A."/>
            <person name="Andreopoulos B."/>
            <person name="Baker S."/>
            <person name="Barry K."/>
            <person name="Bills G."/>
            <person name="Bluhm B."/>
            <person name="Cannon C."/>
            <person name="Castanera R."/>
            <person name="Culley D."/>
            <person name="Daum C."/>
            <person name="Ezra D."/>
            <person name="Gonzalez J."/>
            <person name="Henrissat B."/>
            <person name="Kuo A."/>
            <person name="Liang C."/>
            <person name="Lipzen A."/>
            <person name="Lutzoni F."/>
            <person name="Magnuson J."/>
            <person name="Mondo S."/>
            <person name="Nolan M."/>
            <person name="Ohm R."/>
            <person name="Pangilinan J."/>
            <person name="Park H.-J."/>
            <person name="Ramirez L."/>
            <person name="Alfaro M."/>
            <person name="Sun H."/>
            <person name="Tritt A."/>
            <person name="Yoshinaga Y."/>
            <person name="Zwiers L.-H."/>
            <person name="Turgeon B."/>
            <person name="Goodwin S."/>
            <person name="Spatafora J."/>
            <person name="Crous P."/>
            <person name="Grigoriev I."/>
        </authorList>
    </citation>
    <scope>NUCLEOTIDE SEQUENCE</scope>
    <source>
        <strain evidence="2">CBS 116005</strain>
    </source>
</reference>
<keyword evidence="3" id="KW-1185">Reference proteome</keyword>
<proteinExistence type="predicted"/>